<protein>
    <submittedName>
        <fullName evidence="1">Uncharacterized protein</fullName>
    </submittedName>
</protein>
<name>A0ABW7WF53_9NOCA</name>
<dbReference type="Proteomes" id="UP001611450">
    <property type="component" value="Unassembled WGS sequence"/>
</dbReference>
<dbReference type="EMBL" id="JBIRXV010000002">
    <property type="protein sequence ID" value="MFI2321520.1"/>
    <property type="molecule type" value="Genomic_DNA"/>
</dbReference>
<organism evidence="1 2">
    <name type="scientific">Nocardia beijingensis</name>
    <dbReference type="NCBI Taxonomy" id="95162"/>
    <lineage>
        <taxon>Bacteria</taxon>
        <taxon>Bacillati</taxon>
        <taxon>Actinomycetota</taxon>
        <taxon>Actinomycetes</taxon>
        <taxon>Mycobacteriales</taxon>
        <taxon>Nocardiaceae</taxon>
        <taxon>Nocardia</taxon>
    </lineage>
</organism>
<dbReference type="RefSeq" id="WP_396947769.1">
    <property type="nucleotide sequence ID" value="NZ_JBIRXV010000002.1"/>
</dbReference>
<evidence type="ECO:0000313" key="1">
    <source>
        <dbReference type="EMBL" id="MFI2321520.1"/>
    </source>
</evidence>
<evidence type="ECO:0000313" key="2">
    <source>
        <dbReference type="Proteomes" id="UP001611450"/>
    </source>
</evidence>
<comment type="caution">
    <text evidence="1">The sequence shown here is derived from an EMBL/GenBank/DDBJ whole genome shotgun (WGS) entry which is preliminary data.</text>
</comment>
<accession>A0ABW7WF53</accession>
<sequence length="210" mass="22339">MPDLHGDDVAAPTAEQFTRAVLRAAAKPERIASVVALVVGDRIEAGPIRVGPARLAVAAVEGRPGIVRAAPCEADGWDVGVEVPVMLRLRISAIGVVARFAGAVAVRLRFALVPENACTLLVQAEDVGTEHVDVEILPLDRAAKVIGRMGDVRGVVAEHIVAYLRELLTSQEVRQIRRIDVGELIDRAWDHGLLLPPALSGRDGTARRGA</sequence>
<reference evidence="1 2" key="1">
    <citation type="submission" date="2024-10" db="EMBL/GenBank/DDBJ databases">
        <title>The Natural Products Discovery Center: Release of the First 8490 Sequenced Strains for Exploring Actinobacteria Biosynthetic Diversity.</title>
        <authorList>
            <person name="Kalkreuter E."/>
            <person name="Kautsar S.A."/>
            <person name="Yang D."/>
            <person name="Bader C.D."/>
            <person name="Teijaro C.N."/>
            <person name="Fluegel L."/>
            <person name="Davis C.M."/>
            <person name="Simpson J.R."/>
            <person name="Lauterbach L."/>
            <person name="Steele A.D."/>
            <person name="Gui C."/>
            <person name="Meng S."/>
            <person name="Li G."/>
            <person name="Viehrig K."/>
            <person name="Ye F."/>
            <person name="Su P."/>
            <person name="Kiefer A.F."/>
            <person name="Nichols A."/>
            <person name="Cepeda A.J."/>
            <person name="Yan W."/>
            <person name="Fan B."/>
            <person name="Jiang Y."/>
            <person name="Adhikari A."/>
            <person name="Zheng C.-J."/>
            <person name="Schuster L."/>
            <person name="Cowan T.M."/>
            <person name="Smanski M.J."/>
            <person name="Chevrette M.G."/>
            <person name="De Carvalho L.P.S."/>
            <person name="Shen B."/>
        </authorList>
    </citation>
    <scope>NUCLEOTIDE SEQUENCE [LARGE SCALE GENOMIC DNA]</scope>
    <source>
        <strain evidence="1 2">NPDC019626</strain>
    </source>
</reference>
<gene>
    <name evidence="1" type="ORF">ACH47G_13620</name>
</gene>
<keyword evidence="2" id="KW-1185">Reference proteome</keyword>
<proteinExistence type="predicted"/>